<comment type="caution">
    <text evidence="1">The sequence shown here is derived from an EMBL/GenBank/DDBJ whole genome shotgun (WGS) entry which is preliminary data.</text>
</comment>
<dbReference type="Proteomes" id="UP000499080">
    <property type="component" value="Unassembled WGS sequence"/>
</dbReference>
<keyword evidence="2" id="KW-1185">Reference proteome</keyword>
<dbReference type="EMBL" id="BGPR01000669">
    <property type="protein sequence ID" value="GBM30833.1"/>
    <property type="molecule type" value="Genomic_DNA"/>
</dbReference>
<evidence type="ECO:0000313" key="1">
    <source>
        <dbReference type="EMBL" id="GBM30833.1"/>
    </source>
</evidence>
<accession>A0A4Y2ENG2</accession>
<organism evidence="1 2">
    <name type="scientific">Araneus ventricosus</name>
    <name type="common">Orbweaver spider</name>
    <name type="synonym">Epeira ventricosa</name>
    <dbReference type="NCBI Taxonomy" id="182803"/>
    <lineage>
        <taxon>Eukaryota</taxon>
        <taxon>Metazoa</taxon>
        <taxon>Ecdysozoa</taxon>
        <taxon>Arthropoda</taxon>
        <taxon>Chelicerata</taxon>
        <taxon>Arachnida</taxon>
        <taxon>Araneae</taxon>
        <taxon>Araneomorphae</taxon>
        <taxon>Entelegynae</taxon>
        <taxon>Araneoidea</taxon>
        <taxon>Araneidae</taxon>
        <taxon>Araneus</taxon>
    </lineage>
</organism>
<gene>
    <name evidence="1" type="ORF">AVEN_52624_1</name>
</gene>
<sequence length="119" mass="13505">MAIFPASRVRCGYTFRIELRFFGDEPVGDPPGHILLRSEVLLPRAVIPENRGLSFFYNRPLLTNAADVFEEKILGKCHVTSPLLSAREWRIIRDIPCNAELCRSAPKVPKDGENPRNPF</sequence>
<name>A0A4Y2ENG2_ARAVE</name>
<dbReference type="AlphaFoldDB" id="A0A4Y2ENG2"/>
<reference evidence="1 2" key="1">
    <citation type="journal article" date="2019" name="Sci. Rep.">
        <title>Orb-weaving spider Araneus ventricosus genome elucidates the spidroin gene catalogue.</title>
        <authorList>
            <person name="Kono N."/>
            <person name="Nakamura H."/>
            <person name="Ohtoshi R."/>
            <person name="Moran D.A.P."/>
            <person name="Shinohara A."/>
            <person name="Yoshida Y."/>
            <person name="Fujiwara M."/>
            <person name="Mori M."/>
            <person name="Tomita M."/>
            <person name="Arakawa K."/>
        </authorList>
    </citation>
    <scope>NUCLEOTIDE SEQUENCE [LARGE SCALE GENOMIC DNA]</scope>
</reference>
<protein>
    <submittedName>
        <fullName evidence="1">Uncharacterized protein</fullName>
    </submittedName>
</protein>
<evidence type="ECO:0000313" key="2">
    <source>
        <dbReference type="Proteomes" id="UP000499080"/>
    </source>
</evidence>
<proteinExistence type="predicted"/>